<evidence type="ECO:0008006" key="5">
    <source>
        <dbReference type="Google" id="ProtNLM"/>
    </source>
</evidence>
<evidence type="ECO:0000313" key="4">
    <source>
        <dbReference type="Proteomes" id="UP000245764"/>
    </source>
</evidence>
<dbReference type="InterPro" id="IPR027417">
    <property type="entry name" value="P-loop_NTPase"/>
</dbReference>
<name>A0A2H1GCM0_ZYMTR</name>
<dbReference type="PANTHER" id="PTHR10887">
    <property type="entry name" value="DNA2/NAM7 HELICASE FAMILY"/>
    <property type="match status" value="1"/>
</dbReference>
<organism evidence="3 4">
    <name type="scientific">Zymoseptoria tritici ST99CH_1E4</name>
    <dbReference type="NCBI Taxonomy" id="1276532"/>
    <lineage>
        <taxon>Eukaryota</taxon>
        <taxon>Fungi</taxon>
        <taxon>Dikarya</taxon>
        <taxon>Ascomycota</taxon>
        <taxon>Pezizomycotina</taxon>
        <taxon>Dothideomycetes</taxon>
        <taxon>Dothideomycetidae</taxon>
        <taxon>Mycosphaerellales</taxon>
        <taxon>Mycosphaerellaceae</taxon>
        <taxon>Zymoseptoria</taxon>
    </lineage>
</organism>
<protein>
    <recommendedName>
        <fullName evidence="5">DNA2/NAM7 helicase-like C-terminal domain-containing protein</fullName>
    </recommendedName>
</protein>
<dbReference type="GO" id="GO:0001147">
    <property type="term" value="F:transcription termination site sequence-specific DNA binding"/>
    <property type="evidence" value="ECO:0007669"/>
    <property type="project" value="TreeGrafter"/>
</dbReference>
<dbReference type="InterPro" id="IPR045055">
    <property type="entry name" value="DNA2/NAM7-like"/>
</dbReference>
<feature type="domain" description="DNA2/NAM7 helicase helicase" evidence="1">
    <location>
        <begin position="475"/>
        <end position="755"/>
    </location>
</feature>
<dbReference type="AlphaFoldDB" id="A0A2H1GCM0"/>
<accession>A0A2H1GCM0</accession>
<dbReference type="GO" id="GO:0006369">
    <property type="term" value="P:termination of RNA polymerase II transcription"/>
    <property type="evidence" value="ECO:0007669"/>
    <property type="project" value="TreeGrafter"/>
</dbReference>
<dbReference type="Gene3D" id="3.40.50.300">
    <property type="entry name" value="P-loop containing nucleotide triphosphate hydrolases"/>
    <property type="match status" value="2"/>
</dbReference>
<feature type="domain" description="DNA2/NAM7 helicase-like C-terminal" evidence="2">
    <location>
        <begin position="774"/>
        <end position="994"/>
    </location>
</feature>
<dbReference type="InterPro" id="IPR041679">
    <property type="entry name" value="DNA2/NAM7-like_C"/>
</dbReference>
<evidence type="ECO:0000313" key="3">
    <source>
        <dbReference type="EMBL" id="SMR51294.1"/>
    </source>
</evidence>
<dbReference type="PANTHER" id="PTHR10887:SF495">
    <property type="entry name" value="HELICASE SENATAXIN ISOFORM X1-RELATED"/>
    <property type="match status" value="1"/>
</dbReference>
<dbReference type="Proteomes" id="UP000245764">
    <property type="component" value="Chromosome 4"/>
</dbReference>
<gene>
    <name evidence="3" type="ORF">ZT1E4_G5513</name>
</gene>
<reference evidence="4" key="1">
    <citation type="submission" date="2017-05" db="EMBL/GenBank/DDBJ databases">
        <authorList>
            <person name="Song R."/>
            <person name="Chenine A.L."/>
            <person name="Ruprecht R.M."/>
        </authorList>
    </citation>
    <scope>NUCLEOTIDE SEQUENCE [LARGE SCALE GENOMIC DNA]</scope>
</reference>
<sequence length="1065" mass="119951">MARPLAQVLSYRKDLVDAVTCGPVTSSTALVNLHKPDETTGDGRVVAALTGIARPAKQCFIVSEDDEVFGVFPTRGNPPYYLLFTFNRLLTAPAVRVECIIPSKDSEVSPLTVVLEFAWTNERRQSEHICLKNFEFLQRVERFGWRKDEIVFDSYGASPEGLVNAEKKAAKFGDEVTRILAFLRKLCTSHATTTLRFRFFDPVESYDSALPYVLPYITGHANIRLPSLSLPPWSALIPPKPERSVRELMKSPAPFPFTKLASTNTFNTPTQACAEYYESARLQWLEEDTALGEWKAVDHFGNLYQVGGAVVMAIRFGDFRQLGGPGIAQFQLPDKLQIYMRWEDRAENQYFCKAARSTIPIELPTAYDAIFIVSKPDNKVRDACVNPADDSQGETLKIHITSSESKFTLTSRLGTAINLMHDDSSRWYPLLLNHDCTALEPVDLALKRVEDVHVTPEVEAAVEAAYNWALGYQNWNEEQLKAIRSLRQAVGGIVMVTGPAGTGKTLVLQVLCAFFYKIGLHVLFLAPANSNVKDFMSKLSKLFPEIEATRVFPSSQDFSPDKLSKNACLAEDLKKSSDGPPQDTDCDLLEFDMVRAEVDSRPKFGAFEDVGLAGQVLKLAREGKMSSVEMIGKEQEDIWEVLRTCIQKATEGTFDWRSEKFVQRYQQAYDACKAHHMALRRLVATTTGNFRCADIINNWAMEKRGLKCESIVVFVDESCKDSEIDSISALLLPDYRHKISGMILLGDERQLEPCNTSAKGQVCYNTFTDRLNIPLLSRLKAEGFPCTELVVQHRMAAPISNFPSTNFYAGKMLNGPGTEHTLAVAKPGLFACAKSIISRLNPSFNAVTDPIAQDTFLRSHYFDVPGLRDSSKRSPFVREHVRFFFDELFWNLHAYYGEHTNDNVMIITSYKGSKNLYHEAMAFLQKKHQLPACQLPQLLTIDSSQGCEAPVTIIDCAVQAYDQRLRLKHVGFVDDDKRMNVALTRAQDIRFVIGGNCSVALRKDRSKEVATPAYVRYRDEVEGTGEVTKMPVRRLREGDNWIPRLERRTVRCDLKYRDEIKAEEE</sequence>
<evidence type="ECO:0000259" key="1">
    <source>
        <dbReference type="Pfam" id="PF13086"/>
    </source>
</evidence>
<dbReference type="EMBL" id="LT854256">
    <property type="protein sequence ID" value="SMR51294.1"/>
    <property type="molecule type" value="Genomic_DNA"/>
</dbReference>
<dbReference type="GO" id="GO:0016604">
    <property type="term" value="C:nuclear body"/>
    <property type="evidence" value="ECO:0007669"/>
    <property type="project" value="TreeGrafter"/>
</dbReference>
<dbReference type="InterPro" id="IPR041677">
    <property type="entry name" value="DNA2/NAM7_AAA_11"/>
</dbReference>
<dbReference type="Pfam" id="PF13086">
    <property type="entry name" value="AAA_11"/>
    <property type="match status" value="1"/>
</dbReference>
<evidence type="ECO:0000259" key="2">
    <source>
        <dbReference type="Pfam" id="PF13087"/>
    </source>
</evidence>
<proteinExistence type="predicted"/>
<dbReference type="GO" id="GO:0004386">
    <property type="term" value="F:helicase activity"/>
    <property type="evidence" value="ECO:0007669"/>
    <property type="project" value="InterPro"/>
</dbReference>
<dbReference type="Pfam" id="PF13087">
    <property type="entry name" value="AAA_12"/>
    <property type="match status" value="1"/>
</dbReference>
<dbReference type="SUPFAM" id="SSF52540">
    <property type="entry name" value="P-loop containing nucleoside triphosphate hydrolases"/>
    <property type="match status" value="1"/>
</dbReference>